<accession>A0AAV0B0Q7</accession>
<dbReference type="SUPFAM" id="SSF50129">
    <property type="entry name" value="GroES-like"/>
    <property type="match status" value="1"/>
</dbReference>
<evidence type="ECO:0000256" key="1">
    <source>
        <dbReference type="ARBA" id="ARBA00023002"/>
    </source>
</evidence>
<dbReference type="GO" id="GO:0016628">
    <property type="term" value="F:oxidoreductase activity, acting on the CH-CH group of donors, NAD or NADP as acceptor"/>
    <property type="evidence" value="ECO:0007669"/>
    <property type="project" value="InterPro"/>
</dbReference>
<dbReference type="Proteomes" id="UP001153365">
    <property type="component" value="Unassembled WGS sequence"/>
</dbReference>
<dbReference type="Gene3D" id="3.90.180.10">
    <property type="entry name" value="Medium-chain alcohol dehydrogenases, catalytic domain"/>
    <property type="match status" value="1"/>
</dbReference>
<sequence length="356" mass="38943">MPLVRNASVKFVSPPKGGYPVEGQHLRYYDSEQIDIETVDLRGGVLLRNLVVSIDPYQRGRMREPEIKSYATPFELSKPIINFGVGRVIRSDNPNFKPGDEIFSGQIGFEEYTVLSSKQLKAHNVRVINSDQSVKIPLSKWVGAAGMPGLTAYHGFYEIGKPQKGEIIFISAASGAVGQMVGQLAKRAGLKVVGSCGSDEKVEFLKKELEFDHVFNYKTCKTLEELQKVGGVDIYWENVGGKTLDDVLLVANKGARIVACGMISQYNASGELYGVKNIIQVIAKSITIRGFIIGDPETWASAAEGFYSSIPKWLASGEIKSKEDITVGLDRAIGTLIGIFKGQNFGKAVVEIWDGK</sequence>
<dbReference type="SUPFAM" id="SSF51735">
    <property type="entry name" value="NAD(P)-binding Rossmann-fold domains"/>
    <property type="match status" value="1"/>
</dbReference>
<comment type="caution">
    <text evidence="3">The sequence shown here is derived from an EMBL/GenBank/DDBJ whole genome shotgun (WGS) entry which is preliminary data.</text>
</comment>
<dbReference type="Gene3D" id="3.40.50.720">
    <property type="entry name" value="NAD(P)-binding Rossmann-like Domain"/>
    <property type="match status" value="1"/>
</dbReference>
<evidence type="ECO:0000313" key="3">
    <source>
        <dbReference type="EMBL" id="CAH7676385.1"/>
    </source>
</evidence>
<name>A0AAV0B0Q7_PHAPC</name>
<dbReference type="InterPro" id="IPR011032">
    <property type="entry name" value="GroES-like_sf"/>
</dbReference>
<dbReference type="Pfam" id="PF16884">
    <property type="entry name" value="ADH_N_2"/>
    <property type="match status" value="1"/>
</dbReference>
<proteinExistence type="predicted"/>
<dbReference type="FunFam" id="3.40.50.720:FF:000121">
    <property type="entry name" value="Prostaglandin reductase 2"/>
    <property type="match status" value="1"/>
</dbReference>
<dbReference type="AlphaFoldDB" id="A0AAV0B0Q7"/>
<reference evidence="3" key="1">
    <citation type="submission" date="2022-06" db="EMBL/GenBank/DDBJ databases">
        <authorList>
            <consortium name="SYNGENTA / RWTH Aachen University"/>
        </authorList>
    </citation>
    <scope>NUCLEOTIDE SEQUENCE</scope>
</reference>
<dbReference type="PANTHER" id="PTHR43205">
    <property type="entry name" value="PROSTAGLANDIN REDUCTASE"/>
    <property type="match status" value="1"/>
</dbReference>
<dbReference type="InterPro" id="IPR041694">
    <property type="entry name" value="ADH_N_2"/>
</dbReference>
<evidence type="ECO:0000259" key="2">
    <source>
        <dbReference type="SMART" id="SM00829"/>
    </source>
</evidence>
<keyword evidence="1" id="KW-0560">Oxidoreductase</keyword>
<keyword evidence="4" id="KW-1185">Reference proteome</keyword>
<feature type="domain" description="Enoyl reductase (ER)" evidence="2">
    <location>
        <begin position="45"/>
        <end position="350"/>
    </location>
</feature>
<protein>
    <recommendedName>
        <fullName evidence="2">Enoyl reductase (ER) domain-containing protein</fullName>
    </recommendedName>
</protein>
<evidence type="ECO:0000313" key="4">
    <source>
        <dbReference type="Proteomes" id="UP001153365"/>
    </source>
</evidence>
<dbReference type="InterPro" id="IPR020843">
    <property type="entry name" value="ER"/>
</dbReference>
<gene>
    <name evidence="3" type="ORF">PPACK8108_LOCUS11503</name>
</gene>
<dbReference type="PANTHER" id="PTHR43205:SF7">
    <property type="entry name" value="PROSTAGLANDIN REDUCTASE 1"/>
    <property type="match status" value="1"/>
</dbReference>
<dbReference type="Pfam" id="PF00107">
    <property type="entry name" value="ADH_zinc_N"/>
    <property type="match status" value="1"/>
</dbReference>
<dbReference type="InterPro" id="IPR013149">
    <property type="entry name" value="ADH-like_C"/>
</dbReference>
<dbReference type="InterPro" id="IPR036291">
    <property type="entry name" value="NAD(P)-bd_dom_sf"/>
</dbReference>
<organism evidence="3 4">
    <name type="scientific">Phakopsora pachyrhizi</name>
    <name type="common">Asian soybean rust disease fungus</name>
    <dbReference type="NCBI Taxonomy" id="170000"/>
    <lineage>
        <taxon>Eukaryota</taxon>
        <taxon>Fungi</taxon>
        <taxon>Dikarya</taxon>
        <taxon>Basidiomycota</taxon>
        <taxon>Pucciniomycotina</taxon>
        <taxon>Pucciniomycetes</taxon>
        <taxon>Pucciniales</taxon>
        <taxon>Phakopsoraceae</taxon>
        <taxon>Phakopsora</taxon>
    </lineage>
</organism>
<dbReference type="CDD" id="cd05288">
    <property type="entry name" value="PGDH"/>
    <property type="match status" value="1"/>
</dbReference>
<dbReference type="InterPro" id="IPR045010">
    <property type="entry name" value="MDR_fam"/>
</dbReference>
<dbReference type="SMART" id="SM00829">
    <property type="entry name" value="PKS_ER"/>
    <property type="match status" value="1"/>
</dbReference>
<dbReference type="EMBL" id="CALTRL010002660">
    <property type="protein sequence ID" value="CAH7676385.1"/>
    <property type="molecule type" value="Genomic_DNA"/>
</dbReference>